<comment type="caution">
    <text evidence="2">The sequence shown here is derived from an EMBL/GenBank/DDBJ whole genome shotgun (WGS) entry which is preliminary data.</text>
</comment>
<proteinExistence type="predicted"/>
<feature type="signal peptide" evidence="1">
    <location>
        <begin position="1"/>
        <end position="19"/>
    </location>
</feature>
<dbReference type="GO" id="GO:0005764">
    <property type="term" value="C:lysosome"/>
    <property type="evidence" value="ECO:0007669"/>
    <property type="project" value="TreeGrafter"/>
</dbReference>
<organism evidence="2 3">
    <name type="scientific">Mytilus galloprovincialis</name>
    <name type="common">Mediterranean mussel</name>
    <dbReference type="NCBI Taxonomy" id="29158"/>
    <lineage>
        <taxon>Eukaryota</taxon>
        <taxon>Metazoa</taxon>
        <taxon>Spiralia</taxon>
        <taxon>Lophotrochozoa</taxon>
        <taxon>Mollusca</taxon>
        <taxon>Bivalvia</taxon>
        <taxon>Autobranchia</taxon>
        <taxon>Pteriomorphia</taxon>
        <taxon>Mytilida</taxon>
        <taxon>Mytiloidea</taxon>
        <taxon>Mytilidae</taxon>
        <taxon>Mytilinae</taxon>
        <taxon>Mytilus</taxon>
    </lineage>
</organism>
<dbReference type="OrthoDB" id="6048435at2759"/>
<keyword evidence="3" id="KW-1185">Reference proteome</keyword>
<evidence type="ECO:0000313" key="3">
    <source>
        <dbReference type="Proteomes" id="UP000596742"/>
    </source>
</evidence>
<sequence>MTSLLSILGLIALVPLVASNCCLPSQWEGAEGFHVGTVMNGTVRVSQGFMNISADTTGEKIALNMTVTTGIVGGIKHTSDMFVLQDYGHKMQYVVEKGVCTKSAMQGPFTFNCVPSNATVVMKTTVGSDHTPGTIFKIPFGSIGDGYLTITDSGCIPVLYQVTANINGMQTMESVGIYDVQKGIKDMSVFTVPDICRTPGTVISVSRPQIKVGF</sequence>
<dbReference type="GO" id="GO:0007160">
    <property type="term" value="P:cell-matrix adhesion"/>
    <property type="evidence" value="ECO:0007669"/>
    <property type="project" value="InterPro"/>
</dbReference>
<evidence type="ECO:0000313" key="2">
    <source>
        <dbReference type="EMBL" id="VDI15867.1"/>
    </source>
</evidence>
<dbReference type="Pfam" id="PF00811">
    <property type="entry name" value="Ependymin"/>
    <property type="match status" value="1"/>
</dbReference>
<dbReference type="PANTHER" id="PTHR10697:SF13">
    <property type="entry name" value="RICIN B LECTIN DOMAIN-CONTAINING PROTEIN"/>
    <property type="match status" value="1"/>
</dbReference>
<name>A0A8B6D7Q5_MYTGA</name>
<accession>A0A8B6D7Q5</accession>
<dbReference type="Proteomes" id="UP000596742">
    <property type="component" value="Unassembled WGS sequence"/>
</dbReference>
<gene>
    <name evidence="2" type="ORF">MGAL_10B080532</name>
</gene>
<dbReference type="EMBL" id="UYJE01003033">
    <property type="protein sequence ID" value="VDI15867.1"/>
    <property type="molecule type" value="Genomic_DNA"/>
</dbReference>
<dbReference type="GO" id="GO:0005509">
    <property type="term" value="F:calcium ion binding"/>
    <property type="evidence" value="ECO:0007669"/>
    <property type="project" value="InterPro"/>
</dbReference>
<evidence type="ECO:0000256" key="1">
    <source>
        <dbReference type="SAM" id="SignalP"/>
    </source>
</evidence>
<dbReference type="AlphaFoldDB" id="A0A8B6D7Q5"/>
<feature type="chain" id="PRO_5033027565" evidence="1">
    <location>
        <begin position="20"/>
        <end position="214"/>
    </location>
</feature>
<dbReference type="GO" id="GO:0005576">
    <property type="term" value="C:extracellular region"/>
    <property type="evidence" value="ECO:0007669"/>
    <property type="project" value="InterPro"/>
</dbReference>
<protein>
    <submittedName>
        <fullName evidence="2">Uncharacterized protein</fullName>
    </submittedName>
</protein>
<dbReference type="PANTHER" id="PTHR10697">
    <property type="entry name" value="MAMMALIAN EPENDYMIN-RELATED PROTEIN 1"/>
    <property type="match status" value="1"/>
</dbReference>
<dbReference type="InterPro" id="IPR001299">
    <property type="entry name" value="Ependymin"/>
</dbReference>
<reference evidence="2" key="1">
    <citation type="submission" date="2018-11" db="EMBL/GenBank/DDBJ databases">
        <authorList>
            <person name="Alioto T."/>
            <person name="Alioto T."/>
        </authorList>
    </citation>
    <scope>NUCLEOTIDE SEQUENCE</scope>
</reference>
<keyword evidence="1" id="KW-0732">Signal</keyword>